<dbReference type="GO" id="GO:0003746">
    <property type="term" value="F:translation elongation factor activity"/>
    <property type="evidence" value="ECO:0007669"/>
    <property type="project" value="UniProtKB-UniRule"/>
</dbReference>
<dbReference type="SMART" id="SM00888">
    <property type="entry name" value="EF1_GNE"/>
    <property type="match status" value="1"/>
</dbReference>
<accession>A0A128A3T7</accession>
<dbReference type="PANTHER" id="PTHR39647:SF1">
    <property type="entry name" value="ELONGATION FACTOR 1-BETA"/>
    <property type="match status" value="1"/>
</dbReference>
<evidence type="ECO:0000256" key="6">
    <source>
        <dbReference type="HAMAP-Rule" id="MF_00043"/>
    </source>
</evidence>
<sequence>MARLSLRAKILPTGTEIDLDDIAKKITSSLKEGIVLSKYVKEPLAFGLYFLNAEFALDDKEGQMDSLENTVRSIDGVGEFEVLGLSRTSVDMK</sequence>
<organism evidence="8 9">
    <name type="scientific">Nitrosotalea devaniterrae</name>
    <dbReference type="NCBI Taxonomy" id="1078905"/>
    <lineage>
        <taxon>Archaea</taxon>
        <taxon>Nitrososphaerota</taxon>
        <taxon>Nitrososphaeria</taxon>
        <taxon>Nitrosotaleales</taxon>
        <taxon>Nitrosotaleaceae</taxon>
        <taxon>Nitrosotalea</taxon>
    </lineage>
</organism>
<keyword evidence="9" id="KW-1185">Reference proteome</keyword>
<evidence type="ECO:0000313" key="9">
    <source>
        <dbReference type="Proteomes" id="UP000196239"/>
    </source>
</evidence>
<evidence type="ECO:0000256" key="4">
    <source>
        <dbReference type="ARBA" id="ARBA00022768"/>
    </source>
</evidence>
<dbReference type="KEGG" id="ndv:NDEV_1207"/>
<dbReference type="PANTHER" id="PTHR39647">
    <property type="entry name" value="ELONGATION FACTOR 1-BETA"/>
    <property type="match status" value="1"/>
</dbReference>
<dbReference type="EMBL" id="LN890280">
    <property type="protein sequence ID" value="CUR51972.1"/>
    <property type="molecule type" value="Genomic_DNA"/>
</dbReference>
<protein>
    <recommendedName>
        <fullName evidence="3 6">Elongation factor 1-beta</fullName>
        <shortName evidence="6">EF-1-beta</shortName>
    </recommendedName>
    <alternativeName>
        <fullName evidence="6">aEF-1beta</fullName>
    </alternativeName>
</protein>
<dbReference type="Proteomes" id="UP000196239">
    <property type="component" value="Chromosome 1"/>
</dbReference>
<proteinExistence type="inferred from homology"/>
<dbReference type="InterPro" id="IPR036219">
    <property type="entry name" value="eEF-1beta-like_sf"/>
</dbReference>
<keyword evidence="4 6" id="KW-0251">Elongation factor</keyword>
<evidence type="ECO:0000259" key="7">
    <source>
        <dbReference type="SMART" id="SM00888"/>
    </source>
</evidence>
<reference evidence="9" key="1">
    <citation type="submission" date="2015-10" db="EMBL/GenBank/DDBJ databases">
        <authorList>
            <person name="Lehtovirta-Morley L.E."/>
            <person name="Vieille C."/>
        </authorList>
    </citation>
    <scope>NUCLEOTIDE SEQUENCE [LARGE SCALE GENOMIC DNA]</scope>
</reference>
<dbReference type="HAMAP" id="MF_00043">
    <property type="entry name" value="EF1_beta"/>
    <property type="match status" value="1"/>
</dbReference>
<dbReference type="InterPro" id="IPR014717">
    <property type="entry name" value="Transl_elong_EF1B/ribsomal_bS6"/>
</dbReference>
<dbReference type="AlphaFoldDB" id="A0A128A3T7"/>
<evidence type="ECO:0000256" key="5">
    <source>
        <dbReference type="ARBA" id="ARBA00022917"/>
    </source>
</evidence>
<name>A0A128A3T7_9ARCH</name>
<keyword evidence="5 6" id="KW-0648">Protein biosynthesis</keyword>
<comment type="function">
    <text evidence="1 6">Promotes the exchange of GDP for GTP in EF-1-alpha/GDP, thus allowing the regeneration of EF-1-alpha/GTP that could then be used to form the ternary complex EF-1-alpha/GTP/AAtRNA.</text>
</comment>
<dbReference type="NCBIfam" id="TIGR00489">
    <property type="entry name" value="aEF-1_beta"/>
    <property type="match status" value="1"/>
</dbReference>
<feature type="domain" description="Translation elongation factor EF1B beta/delta subunit guanine nucleotide exchange" evidence="7">
    <location>
        <begin position="3"/>
        <end position="88"/>
    </location>
</feature>
<evidence type="ECO:0000256" key="2">
    <source>
        <dbReference type="ARBA" id="ARBA00007411"/>
    </source>
</evidence>
<dbReference type="NCBIfam" id="NF001670">
    <property type="entry name" value="PRK00435.1"/>
    <property type="match status" value="1"/>
</dbReference>
<dbReference type="CDD" id="cd00292">
    <property type="entry name" value="EF1B"/>
    <property type="match status" value="1"/>
</dbReference>
<evidence type="ECO:0000256" key="1">
    <source>
        <dbReference type="ARBA" id="ARBA00003815"/>
    </source>
</evidence>
<dbReference type="Gene3D" id="3.30.70.60">
    <property type="match status" value="1"/>
</dbReference>
<comment type="similarity">
    <text evidence="2 6">Belongs to the EF-1-beta/EF-1-delta family.</text>
</comment>
<evidence type="ECO:0000256" key="3">
    <source>
        <dbReference type="ARBA" id="ARBA00017600"/>
    </source>
</evidence>
<dbReference type="InterPro" id="IPR004542">
    <property type="entry name" value="Transl_elong_EF1B_B_arc"/>
</dbReference>
<dbReference type="Pfam" id="PF00736">
    <property type="entry name" value="EF1_GNE"/>
    <property type="match status" value="1"/>
</dbReference>
<dbReference type="InterPro" id="IPR014038">
    <property type="entry name" value="EF1B_bsu/dsu_GNE"/>
</dbReference>
<dbReference type="SUPFAM" id="SSF54984">
    <property type="entry name" value="eEF-1beta-like"/>
    <property type="match status" value="1"/>
</dbReference>
<evidence type="ECO:0000313" key="8">
    <source>
        <dbReference type="EMBL" id="CUR51972.1"/>
    </source>
</evidence>
<gene>
    <name evidence="6 8" type="primary">ef1b</name>
    <name evidence="8" type="ORF">NDEV_1207</name>
</gene>